<dbReference type="SUPFAM" id="SSF51735">
    <property type="entry name" value="NAD(P)-binding Rossmann-fold domains"/>
    <property type="match status" value="1"/>
</dbReference>
<dbReference type="PANTHER" id="PTHR43008">
    <property type="entry name" value="BENZIL REDUCTASE"/>
    <property type="match status" value="1"/>
</dbReference>
<dbReference type="EMBL" id="KB446562">
    <property type="protein sequence ID" value="EME78983.1"/>
    <property type="molecule type" value="Genomic_DNA"/>
</dbReference>
<reference evidence="4 5" key="1">
    <citation type="journal article" date="2012" name="PLoS Pathog.">
        <title>Diverse lifestyles and strategies of plant pathogenesis encoded in the genomes of eighteen Dothideomycetes fungi.</title>
        <authorList>
            <person name="Ohm R.A."/>
            <person name="Feau N."/>
            <person name="Henrissat B."/>
            <person name="Schoch C.L."/>
            <person name="Horwitz B.A."/>
            <person name="Barry K.W."/>
            <person name="Condon B.J."/>
            <person name="Copeland A.C."/>
            <person name="Dhillon B."/>
            <person name="Glaser F."/>
            <person name="Hesse C.N."/>
            <person name="Kosti I."/>
            <person name="LaButti K."/>
            <person name="Lindquist E.A."/>
            <person name="Lucas S."/>
            <person name="Salamov A.A."/>
            <person name="Bradshaw R.E."/>
            <person name="Ciuffetti L."/>
            <person name="Hamelin R.C."/>
            <person name="Kema G.H.J."/>
            <person name="Lawrence C."/>
            <person name="Scott J.A."/>
            <person name="Spatafora J.W."/>
            <person name="Turgeon B.G."/>
            <person name="de Wit P.J.G.M."/>
            <person name="Zhong S."/>
            <person name="Goodwin S.B."/>
            <person name="Grigoriev I.V."/>
        </authorList>
    </citation>
    <scope>NUCLEOTIDE SEQUENCE [LARGE SCALE GENOMIC DNA]</scope>
    <source>
        <strain evidence="4 5">CIRAD86</strain>
    </source>
</reference>
<gene>
    <name evidence="4" type="ORF">MYCFIDRAFT_212102</name>
</gene>
<keyword evidence="2" id="KW-0521">NADP</keyword>
<dbReference type="KEGG" id="pfj:MYCFIDRAFT_212102"/>
<dbReference type="GO" id="GO:0050664">
    <property type="term" value="F:oxidoreductase activity, acting on NAD(P)H, oxygen as acceptor"/>
    <property type="evidence" value="ECO:0007669"/>
    <property type="project" value="TreeGrafter"/>
</dbReference>
<accession>M3APC8</accession>
<dbReference type="eggNOG" id="KOG0725">
    <property type="taxonomic scope" value="Eukaryota"/>
</dbReference>
<dbReference type="InterPro" id="IPR020904">
    <property type="entry name" value="Sc_DH/Rdtase_CS"/>
</dbReference>
<dbReference type="HOGENOM" id="CLU_010194_1_1_1"/>
<dbReference type="AlphaFoldDB" id="M3APC8"/>
<dbReference type="GO" id="GO:0016616">
    <property type="term" value="F:oxidoreductase activity, acting on the CH-OH group of donors, NAD or NADP as acceptor"/>
    <property type="evidence" value="ECO:0007669"/>
    <property type="project" value="UniProtKB-ARBA"/>
</dbReference>
<name>M3APC8_PSEFD</name>
<dbReference type="InterPro" id="IPR036291">
    <property type="entry name" value="NAD(P)-bd_dom_sf"/>
</dbReference>
<dbReference type="GeneID" id="19337613"/>
<evidence type="ECO:0000313" key="5">
    <source>
        <dbReference type="Proteomes" id="UP000016932"/>
    </source>
</evidence>
<protein>
    <submittedName>
        <fullName evidence="4">Uncharacterized protein</fullName>
    </submittedName>
</protein>
<dbReference type="Pfam" id="PF13561">
    <property type="entry name" value="adh_short_C2"/>
    <property type="match status" value="1"/>
</dbReference>
<dbReference type="RefSeq" id="XP_007929823.1">
    <property type="nucleotide sequence ID" value="XM_007931632.1"/>
</dbReference>
<dbReference type="OrthoDB" id="1669814at2759"/>
<evidence type="ECO:0000256" key="2">
    <source>
        <dbReference type="ARBA" id="ARBA00022857"/>
    </source>
</evidence>
<dbReference type="InterPro" id="IPR002347">
    <property type="entry name" value="SDR_fam"/>
</dbReference>
<keyword evidence="3" id="KW-0560">Oxidoreductase</keyword>
<keyword evidence="5" id="KW-1185">Reference proteome</keyword>
<evidence type="ECO:0000256" key="3">
    <source>
        <dbReference type="ARBA" id="ARBA00023002"/>
    </source>
</evidence>
<evidence type="ECO:0000256" key="1">
    <source>
        <dbReference type="ARBA" id="ARBA00006484"/>
    </source>
</evidence>
<evidence type="ECO:0000313" key="4">
    <source>
        <dbReference type="EMBL" id="EME78983.1"/>
    </source>
</evidence>
<dbReference type="PRINTS" id="PR00081">
    <property type="entry name" value="GDHRDH"/>
</dbReference>
<dbReference type="Proteomes" id="UP000016932">
    <property type="component" value="Unassembled WGS sequence"/>
</dbReference>
<proteinExistence type="inferred from homology"/>
<organism evidence="4 5">
    <name type="scientific">Pseudocercospora fijiensis (strain CIRAD86)</name>
    <name type="common">Black leaf streak disease fungus</name>
    <name type="synonym">Mycosphaerella fijiensis</name>
    <dbReference type="NCBI Taxonomy" id="383855"/>
    <lineage>
        <taxon>Eukaryota</taxon>
        <taxon>Fungi</taxon>
        <taxon>Dikarya</taxon>
        <taxon>Ascomycota</taxon>
        <taxon>Pezizomycotina</taxon>
        <taxon>Dothideomycetes</taxon>
        <taxon>Dothideomycetidae</taxon>
        <taxon>Mycosphaerellales</taxon>
        <taxon>Mycosphaerellaceae</taxon>
        <taxon>Pseudocercospora</taxon>
    </lineage>
</organism>
<sequence length="249" mass="27328">MPVYRPEDLFRLDGRTVVVTGGLGSVGMGLVRTLSYYGADVILVDLLPSPSEETCEVLKTVASTHKREVSYISCDVTSEESVLDAFKKIESTASIDNFRKIMEINVTGTFLCARAMARIMHRQKVSGSIVMFASMSATNVNKGVDTCAYNTSKSAVLQLARSLAAEWGHDGEHPPIRVNTVSPGYIMTPMTRPTFEEFPELQKLWQEGNMLGRMSTVDEHQSSVVFLLSDGSSYVTATDLRADAGHCSW</sequence>
<dbReference type="Gene3D" id="3.40.50.720">
    <property type="entry name" value="NAD(P)-binding Rossmann-like Domain"/>
    <property type="match status" value="1"/>
</dbReference>
<comment type="similarity">
    <text evidence="1">Belongs to the short-chain dehydrogenases/reductases (SDR) family.</text>
</comment>
<dbReference type="PANTHER" id="PTHR43008:SF4">
    <property type="entry name" value="CHAIN DEHYDROGENASE, PUTATIVE (AFU_ORTHOLOGUE AFUA_4G08710)-RELATED"/>
    <property type="match status" value="1"/>
</dbReference>
<dbReference type="VEuPathDB" id="FungiDB:MYCFIDRAFT_212102"/>
<dbReference type="PROSITE" id="PS00061">
    <property type="entry name" value="ADH_SHORT"/>
    <property type="match status" value="1"/>
</dbReference>